<reference evidence="3 4" key="1">
    <citation type="journal article" date="2004" name="Nature">
        <title>Genome evolution in yeasts.</title>
        <authorList>
            <consortium name="Genolevures"/>
            <person name="Dujon B."/>
            <person name="Sherman D."/>
            <person name="Fischer G."/>
            <person name="Durrens P."/>
            <person name="Casaregola S."/>
            <person name="Lafontaine I."/>
            <person name="de Montigny J."/>
            <person name="Marck C."/>
            <person name="Neuveglise C."/>
            <person name="Talla E."/>
            <person name="Goffard N."/>
            <person name="Frangeul L."/>
            <person name="Aigle M."/>
            <person name="Anthouard V."/>
            <person name="Babour A."/>
            <person name="Barbe V."/>
            <person name="Barnay S."/>
            <person name="Blanchin S."/>
            <person name="Beckerich J.M."/>
            <person name="Beyne E."/>
            <person name="Bleykasten C."/>
            <person name="Boisrame A."/>
            <person name="Boyer J."/>
            <person name="Cattolico L."/>
            <person name="Confanioleri F."/>
            <person name="de Daruvar A."/>
            <person name="Despons L."/>
            <person name="Fabre E."/>
            <person name="Fairhead C."/>
            <person name="Ferry-Dumazet H."/>
            <person name="Groppi A."/>
            <person name="Hantraye F."/>
            <person name="Hennequin C."/>
            <person name="Jauniaux N."/>
            <person name="Joyet P."/>
            <person name="Kachouri R."/>
            <person name="Kerrest A."/>
            <person name="Koszul R."/>
            <person name="Lemaire M."/>
            <person name="Lesur I."/>
            <person name="Ma L."/>
            <person name="Muller H."/>
            <person name="Nicaud J.M."/>
            <person name="Nikolski M."/>
            <person name="Oztas S."/>
            <person name="Ozier-Kalogeropoulos O."/>
            <person name="Pellenz S."/>
            <person name="Potier S."/>
            <person name="Richard G.F."/>
            <person name="Straub M.L."/>
            <person name="Suleau A."/>
            <person name="Swennene D."/>
            <person name="Tekaia F."/>
            <person name="Wesolowski-Louvel M."/>
            <person name="Westhof E."/>
            <person name="Wirth B."/>
            <person name="Zeniou-Meyer M."/>
            <person name="Zivanovic I."/>
            <person name="Bolotin-Fukuhara M."/>
            <person name="Thierry A."/>
            <person name="Bouchier C."/>
            <person name="Caudron B."/>
            <person name="Scarpelli C."/>
            <person name="Gaillardin C."/>
            <person name="Weissenbach J."/>
            <person name="Wincker P."/>
            <person name="Souciet J.L."/>
        </authorList>
    </citation>
    <scope>NUCLEOTIDE SEQUENCE [LARGE SCALE GENOMIC DNA]</scope>
    <source>
        <strain evidence="4">ATCC 2001 / BCRC 20586 / JCM 3761 / NBRC 0622 / NRRL Y-65 / CBS 138</strain>
    </source>
</reference>
<proteinExistence type="predicted"/>
<dbReference type="RefSeq" id="XP_445871.1">
    <property type="nucleotide sequence ID" value="XM_445871.1"/>
</dbReference>
<gene>
    <name evidence="2 3" type="ordered locus">CAGL0E04224g</name>
</gene>
<evidence type="ECO:0000313" key="3">
    <source>
        <dbReference type="EMBL" id="CAG58790.1"/>
    </source>
</evidence>
<organism evidence="3 4">
    <name type="scientific">Candida glabrata (strain ATCC 2001 / BCRC 20586 / JCM 3761 / NBRC 0622 / NRRL Y-65 / CBS 138)</name>
    <name type="common">Yeast</name>
    <name type="synonym">Nakaseomyces glabratus</name>
    <dbReference type="NCBI Taxonomy" id="284593"/>
    <lineage>
        <taxon>Eukaryota</taxon>
        <taxon>Fungi</taxon>
        <taxon>Dikarya</taxon>
        <taxon>Ascomycota</taxon>
        <taxon>Saccharomycotina</taxon>
        <taxon>Saccharomycetes</taxon>
        <taxon>Saccharomycetales</taxon>
        <taxon>Saccharomycetaceae</taxon>
        <taxon>Nakaseomyces</taxon>
    </lineage>
</organism>
<keyword evidence="4" id="KW-1185">Reference proteome</keyword>
<dbReference type="KEGG" id="cgr:2887556"/>
<dbReference type="EMBL" id="CR380951">
    <property type="protein sequence ID" value="CAG58790.1"/>
    <property type="molecule type" value="Genomic_DNA"/>
</dbReference>
<dbReference type="Proteomes" id="UP000002428">
    <property type="component" value="Chromosome E"/>
</dbReference>
<name>Q6FV73_CANGA</name>
<dbReference type="HOGENOM" id="CLU_1234845_0_0_1"/>
<dbReference type="AlphaFoldDB" id="Q6FV73"/>
<protein>
    <submittedName>
        <fullName evidence="3">Uncharacterized protein</fullName>
    </submittedName>
</protein>
<evidence type="ECO:0000313" key="4">
    <source>
        <dbReference type="Proteomes" id="UP000002428"/>
    </source>
</evidence>
<evidence type="ECO:0000313" key="2">
    <source>
        <dbReference type="CGD" id="CAL0128938"/>
    </source>
</evidence>
<feature type="region of interest" description="Disordered" evidence="1">
    <location>
        <begin position="110"/>
        <end position="141"/>
    </location>
</feature>
<evidence type="ECO:0000256" key="1">
    <source>
        <dbReference type="SAM" id="MobiDB-lite"/>
    </source>
</evidence>
<sequence length="224" mass="25373">MLRQKKNNNGTSKRNSMFLDSFFLGDHSKTNTDVHSSRSKHTSSIQTKNISQPTLKSSSRIKPLMSTPLRNGDSKDMGRGRLQRSSMVLDNNMVRDYNLALKHLDTIATDESEQTGNSDTNSNSSLSVSEKSGTSSIFSTKDTSQYREAELDLQALMFEDCITDEENLCDEVIIMGKNKSLIKIYDNINRKKIEDQLILDTTEFGNIITQKTFDTSYKRSNLEF</sequence>
<dbReference type="FunCoup" id="Q6FV73">
    <property type="interactions" value="42"/>
</dbReference>
<feature type="compositionally biased region" description="Polar residues" evidence="1">
    <location>
        <begin position="42"/>
        <end position="60"/>
    </location>
</feature>
<feature type="region of interest" description="Disordered" evidence="1">
    <location>
        <begin position="30"/>
        <end position="80"/>
    </location>
</feature>
<dbReference type="CGD" id="CAL0128938">
    <property type="gene designation" value="CAGL0E04224g"/>
</dbReference>
<feature type="compositionally biased region" description="Low complexity" evidence="1">
    <location>
        <begin position="117"/>
        <end position="132"/>
    </location>
</feature>
<dbReference type="VEuPathDB" id="FungiDB:CAGL0E04224g"/>
<accession>Q6FV73</accession>
<dbReference type="InParanoid" id="Q6FV73"/>